<dbReference type="Proteomes" id="UP000828048">
    <property type="component" value="Chromosome 3"/>
</dbReference>
<accession>A0ACB7YWN0</accession>
<sequence length="528" mass="59278">MQSSLYFAASNPPVLYSPFPWKNPHRTNYLIPSKPSLKPLTLSYSLKTSFDYQLQQGNLDKPDEPTSPARLPVVICRSGGGSRYVWDGSELKLVPVDRDNSVSLSLLFSDFEDGFRKLFRICSLGVWNFFLPREVSGNYLEYVKWKFLHRVFSSALQVLATQAMFRAIGVGYSRSLPSAAALNWVLKDGLGRLSRCIYTASSASAFDTNLKRVRFSTSVLFSLSIGVELLTPAFPQYFLLLATVANIAKQISLACYLATSTAIHRSFALADNLGEVSAKAQIQTVCFDNLGLMLAAALNILFRNNQRLQAGLPFVVYPIFSAVDLIGIYQGLKHVHLQTLTKDRLEIIITKWVELGCVPSPADVSKEEGIDFMRSNGRGLCPIRIGCLDPKRQIPRLSMMTMQSLKDDDMYFLCLEILFSGLAATRQHGIVLCMREGAGTTDIIMGLLQVCHIRKAVLSGRCRWEDNLQACYDSDSVLRHWFKLVEDSKQCAQRDFNLMNDQMLEAGWACKNILLSTREQARYSFVRD</sequence>
<evidence type="ECO:0000313" key="1">
    <source>
        <dbReference type="EMBL" id="KAH7857911.1"/>
    </source>
</evidence>
<comment type="caution">
    <text evidence="1">The sequence shown here is derived from an EMBL/GenBank/DDBJ whole genome shotgun (WGS) entry which is preliminary data.</text>
</comment>
<organism evidence="1 2">
    <name type="scientific">Vaccinium darrowii</name>
    <dbReference type="NCBI Taxonomy" id="229202"/>
    <lineage>
        <taxon>Eukaryota</taxon>
        <taxon>Viridiplantae</taxon>
        <taxon>Streptophyta</taxon>
        <taxon>Embryophyta</taxon>
        <taxon>Tracheophyta</taxon>
        <taxon>Spermatophyta</taxon>
        <taxon>Magnoliopsida</taxon>
        <taxon>eudicotyledons</taxon>
        <taxon>Gunneridae</taxon>
        <taxon>Pentapetalae</taxon>
        <taxon>asterids</taxon>
        <taxon>Ericales</taxon>
        <taxon>Ericaceae</taxon>
        <taxon>Vaccinioideae</taxon>
        <taxon>Vaccinieae</taxon>
        <taxon>Vaccinium</taxon>
    </lineage>
</organism>
<keyword evidence="2" id="KW-1185">Reference proteome</keyword>
<name>A0ACB7YWN0_9ERIC</name>
<evidence type="ECO:0000313" key="2">
    <source>
        <dbReference type="Proteomes" id="UP000828048"/>
    </source>
</evidence>
<gene>
    <name evidence="1" type="ORF">Vadar_017818</name>
</gene>
<proteinExistence type="predicted"/>
<reference evidence="1 2" key="1">
    <citation type="journal article" date="2021" name="Hortic Res">
        <title>High-quality reference genome and annotation aids understanding of berry development for evergreen blueberry (Vaccinium darrowii).</title>
        <authorList>
            <person name="Yu J."/>
            <person name="Hulse-Kemp A.M."/>
            <person name="Babiker E."/>
            <person name="Staton M."/>
        </authorList>
    </citation>
    <scope>NUCLEOTIDE SEQUENCE [LARGE SCALE GENOMIC DNA]</scope>
    <source>
        <strain evidence="2">cv. NJ 8807/NJ 8810</strain>
        <tissue evidence="1">Young leaf</tissue>
    </source>
</reference>
<dbReference type="EMBL" id="CM037153">
    <property type="protein sequence ID" value="KAH7857911.1"/>
    <property type="molecule type" value="Genomic_DNA"/>
</dbReference>
<protein>
    <submittedName>
        <fullName evidence="1">Uncharacterized protein</fullName>
    </submittedName>
</protein>